<name>A0A1R0X6M7_9BACL</name>
<dbReference type="Gene3D" id="3.40.50.2000">
    <property type="entry name" value="Glycogen Phosphorylase B"/>
    <property type="match status" value="2"/>
</dbReference>
<proteinExistence type="predicted"/>
<comment type="caution">
    <text evidence="1">The sequence shown here is derived from an EMBL/GenBank/DDBJ whole genome shotgun (WGS) entry which is preliminary data.</text>
</comment>
<reference evidence="1 2" key="1">
    <citation type="submission" date="2016-10" db="EMBL/GenBank/DDBJ databases">
        <title>Paenibacillus species isolates.</title>
        <authorList>
            <person name="Beno S.M."/>
        </authorList>
    </citation>
    <scope>NUCLEOTIDE SEQUENCE [LARGE SCALE GENOMIC DNA]</scope>
    <source>
        <strain evidence="1 2">FSL H7-0604</strain>
    </source>
</reference>
<dbReference type="KEGG" id="pod:PODO_24565"/>
<evidence type="ECO:0000313" key="1">
    <source>
        <dbReference type="EMBL" id="OMD30231.1"/>
    </source>
</evidence>
<dbReference type="GeneID" id="31573299"/>
<gene>
    <name evidence="1" type="ORF">BJP51_20695</name>
</gene>
<sequence length="395" mass="44792">MRERMLFLSAQNQSAEDLEGEMRTGSILEILLGKFDIDLLTYGSANQTVSINERTALTVHNINEDYTTWRPMLRPLHKLRNFSNLSHIDKDMKNTILELCRSNNYKHVFISHVLLGKCIDMVRNLLPEASVITDTYSFANGSGGSSGETGKLSRKNPYNKLNAAWDRRNKRRLMNKTGLLLATSEWDALAFKSLSFADARKVHVVPHFIKMNEYETFAEPVTKENSIVLHWNMNMRLGIDAARVFFKKTYPMIKEQVPDIKSYIISSEVHPEVMTLIKEDESVIVTGPVNSSTEYIRRSKAVLVPILEGCEVSRNILESWALKTPVVTSSIMCEKLNCEHNRNILLANTSVEVVGSVLNLLKNPELGAIIADRAHETLLKNYEMNHVKSKILSLV</sequence>
<dbReference type="AlphaFoldDB" id="A0A1R0X6M7"/>
<dbReference type="Proteomes" id="UP000187465">
    <property type="component" value="Unassembled WGS sequence"/>
</dbReference>
<dbReference type="RefSeq" id="WP_036685141.1">
    <property type="nucleotide sequence ID" value="NZ_CP009428.1"/>
</dbReference>
<dbReference type="EMBL" id="MKQP01000026">
    <property type="protein sequence ID" value="OMD30231.1"/>
    <property type="molecule type" value="Genomic_DNA"/>
</dbReference>
<evidence type="ECO:0000313" key="2">
    <source>
        <dbReference type="Proteomes" id="UP000187465"/>
    </source>
</evidence>
<dbReference type="Pfam" id="PF13692">
    <property type="entry name" value="Glyco_trans_1_4"/>
    <property type="match status" value="1"/>
</dbReference>
<organism evidence="1 2">
    <name type="scientific">Paenibacillus odorifer</name>
    <dbReference type="NCBI Taxonomy" id="189426"/>
    <lineage>
        <taxon>Bacteria</taxon>
        <taxon>Bacillati</taxon>
        <taxon>Bacillota</taxon>
        <taxon>Bacilli</taxon>
        <taxon>Bacillales</taxon>
        <taxon>Paenibacillaceae</taxon>
        <taxon>Paenibacillus</taxon>
    </lineage>
</organism>
<accession>A0A1R0X6M7</accession>
<protein>
    <submittedName>
        <fullName evidence="1">Uncharacterized protein</fullName>
    </submittedName>
</protein>
<dbReference type="SUPFAM" id="SSF53756">
    <property type="entry name" value="UDP-Glycosyltransferase/glycogen phosphorylase"/>
    <property type="match status" value="1"/>
</dbReference>